<sequence>MEVLVYNCFHWIGFHYVNFLLEQGVEVVGMDNIDTDKKENLAMFLGRNSLFHLMNPQSSLTIPIAIIIGNNPLPNHITVDKVIRITNNIQSLREQENTVTISTPILYGEWMDMTEEGVILDNRTVPFNSEEFRSTAIHVKEFIQATLPLLEKTSSQAMIKVFSRNVFLDDAVKLENSLYIRDNIPIEKRMKKIFEHYERYKDLY</sequence>
<protein>
    <submittedName>
        <fullName evidence="1">Uncharacterized protein</fullName>
    </submittedName>
</protein>
<reference evidence="1" key="1">
    <citation type="submission" date="2021-03" db="EMBL/GenBank/DDBJ databases">
        <title>Antimicrobial resistance genes in bacteria isolated from Japanese honey, and their potential for conferring macrolide and lincosamide resistance in the American foulbrood pathogen Paenibacillus larvae.</title>
        <authorList>
            <person name="Okamoto M."/>
            <person name="Kumagai M."/>
            <person name="Kanamori H."/>
            <person name="Takamatsu D."/>
        </authorList>
    </citation>
    <scope>NUCLEOTIDE SEQUENCE</scope>
    <source>
        <strain evidence="1">J43TS3</strain>
    </source>
</reference>
<keyword evidence="2" id="KW-1185">Reference proteome</keyword>
<dbReference type="EMBL" id="BORP01000001">
    <property type="protein sequence ID" value="GIO25743.1"/>
    <property type="molecule type" value="Genomic_DNA"/>
</dbReference>
<organism evidence="1 2">
    <name type="scientific">Ornithinibacillus bavariensis</name>
    <dbReference type="NCBI Taxonomy" id="545502"/>
    <lineage>
        <taxon>Bacteria</taxon>
        <taxon>Bacillati</taxon>
        <taxon>Bacillota</taxon>
        <taxon>Bacilli</taxon>
        <taxon>Bacillales</taxon>
        <taxon>Bacillaceae</taxon>
        <taxon>Ornithinibacillus</taxon>
    </lineage>
</organism>
<name>A0A919X7W2_9BACI</name>
<evidence type="ECO:0000313" key="1">
    <source>
        <dbReference type="EMBL" id="GIO25743.1"/>
    </source>
</evidence>
<accession>A0A919X7W2</accession>
<comment type="caution">
    <text evidence="1">The sequence shown here is derived from an EMBL/GenBank/DDBJ whole genome shotgun (WGS) entry which is preliminary data.</text>
</comment>
<gene>
    <name evidence="1" type="ORF">J43TS3_03540</name>
</gene>
<dbReference type="RefSeq" id="WP_212919267.1">
    <property type="nucleotide sequence ID" value="NZ_BORP01000001.1"/>
</dbReference>
<dbReference type="Proteomes" id="UP000676917">
    <property type="component" value="Unassembled WGS sequence"/>
</dbReference>
<dbReference type="AlphaFoldDB" id="A0A919X7W2"/>
<evidence type="ECO:0000313" key="2">
    <source>
        <dbReference type="Proteomes" id="UP000676917"/>
    </source>
</evidence>
<proteinExistence type="predicted"/>